<name>A0A0A2A0X3_PROMR</name>
<dbReference type="GO" id="GO:0016209">
    <property type="term" value="F:antioxidant activity"/>
    <property type="evidence" value="ECO:0007669"/>
    <property type="project" value="InterPro"/>
</dbReference>
<dbReference type="GO" id="GO:0016491">
    <property type="term" value="F:oxidoreductase activity"/>
    <property type="evidence" value="ECO:0007669"/>
    <property type="project" value="InterPro"/>
</dbReference>
<dbReference type="eggNOG" id="COG1225">
    <property type="taxonomic scope" value="Bacteria"/>
</dbReference>
<gene>
    <name evidence="2" type="ORF">EU95_1711</name>
</gene>
<dbReference type="Proteomes" id="UP000030355">
    <property type="component" value="Unassembled WGS sequence"/>
</dbReference>
<comment type="caution">
    <text evidence="2">The sequence shown here is derived from an EMBL/GenBank/DDBJ whole genome shotgun (WGS) entry which is preliminary data.</text>
</comment>
<dbReference type="EMBL" id="JNAL01000018">
    <property type="protein sequence ID" value="KGF94496.1"/>
    <property type="molecule type" value="Genomic_DNA"/>
</dbReference>
<dbReference type="InterPro" id="IPR000866">
    <property type="entry name" value="AhpC/TSA"/>
</dbReference>
<dbReference type="STRING" id="93057.EU95_1711"/>
<dbReference type="InterPro" id="IPR036249">
    <property type="entry name" value="Thioredoxin-like_sf"/>
</dbReference>
<reference evidence="3" key="1">
    <citation type="journal article" date="2014" name="Sci. Data">
        <title>Genomes of diverse isolates of the marine cyanobacterium Prochlorococcus.</title>
        <authorList>
            <person name="Biller S."/>
            <person name="Berube P."/>
            <person name="Thompson J."/>
            <person name="Kelly L."/>
            <person name="Roggensack S."/>
            <person name="Awad L."/>
            <person name="Roache-Johnson K."/>
            <person name="Ding H."/>
            <person name="Giovannoni S.J."/>
            <person name="Moore L.R."/>
            <person name="Chisholm S.W."/>
        </authorList>
    </citation>
    <scope>NUCLEOTIDE SEQUENCE [LARGE SCALE GENOMIC DNA]</scope>
    <source>
        <strain evidence="3">MIT 9201</strain>
    </source>
</reference>
<sequence>MVRTNSMDLELGFELPNFQMLNANSSKNEYFNSHNLDNRHLLLMFICAHCPFVKHIENQISTLSKEIENTVQTVAISSNDIVTHPSDSPKNLRLQAQSRGWSFPYLYDENQNLAKELKAACTPDFYLFSNEGDGDFLLFYHGQLDDSRPGNNIPLSGKDLRSAVKDLNQDNSYPSNQIPSLGCNIKWTPGKEPSWFR</sequence>
<feature type="domain" description="Thioredoxin" evidence="1">
    <location>
        <begin position="9"/>
        <end position="169"/>
    </location>
</feature>
<accession>A0A0A2A0X3</accession>
<evidence type="ECO:0000313" key="3">
    <source>
        <dbReference type="Proteomes" id="UP000030355"/>
    </source>
</evidence>
<dbReference type="Gene3D" id="3.40.30.10">
    <property type="entry name" value="Glutaredoxin"/>
    <property type="match status" value="1"/>
</dbReference>
<dbReference type="InterPro" id="IPR013766">
    <property type="entry name" value="Thioredoxin_domain"/>
</dbReference>
<dbReference type="InterPro" id="IPR047262">
    <property type="entry name" value="PRX-like1"/>
</dbReference>
<dbReference type="SUPFAM" id="SSF52833">
    <property type="entry name" value="Thioredoxin-like"/>
    <property type="match status" value="1"/>
</dbReference>
<dbReference type="RefSeq" id="WP_032522805.1">
    <property type="nucleotide sequence ID" value="NZ_CP138977.1"/>
</dbReference>
<evidence type="ECO:0000259" key="1">
    <source>
        <dbReference type="PROSITE" id="PS51352"/>
    </source>
</evidence>
<organism evidence="2 3">
    <name type="scientific">Prochlorococcus marinus str. MIT 9201</name>
    <dbReference type="NCBI Taxonomy" id="93057"/>
    <lineage>
        <taxon>Bacteria</taxon>
        <taxon>Bacillati</taxon>
        <taxon>Cyanobacteriota</taxon>
        <taxon>Cyanophyceae</taxon>
        <taxon>Synechococcales</taxon>
        <taxon>Prochlorococcaceae</taxon>
        <taxon>Prochlorococcus</taxon>
    </lineage>
</organism>
<dbReference type="PROSITE" id="PS51352">
    <property type="entry name" value="THIOREDOXIN_2"/>
    <property type="match status" value="1"/>
</dbReference>
<proteinExistence type="predicted"/>
<protein>
    <submittedName>
        <fullName evidence="2">Alkyl hydroperoxide reductase and/or thiol-specific antioxidant family (AhpC/TSA) protein</fullName>
    </submittedName>
</protein>
<dbReference type="PANTHER" id="PTHR43640:SF1">
    <property type="entry name" value="THIOREDOXIN-DEPENDENT PEROXIREDOXIN"/>
    <property type="match status" value="1"/>
</dbReference>
<dbReference type="OrthoDB" id="9809746at2"/>
<dbReference type="PANTHER" id="PTHR43640">
    <property type="entry name" value="OS07G0260300 PROTEIN"/>
    <property type="match status" value="1"/>
</dbReference>
<evidence type="ECO:0000313" key="2">
    <source>
        <dbReference type="EMBL" id="KGF94496.1"/>
    </source>
</evidence>
<dbReference type="AlphaFoldDB" id="A0A0A2A0X3"/>
<dbReference type="CDD" id="cd02969">
    <property type="entry name" value="PRX_like1"/>
    <property type="match status" value="1"/>
</dbReference>
<dbReference type="Pfam" id="PF00578">
    <property type="entry name" value="AhpC-TSA"/>
    <property type="match status" value="1"/>
</dbReference>